<evidence type="ECO:0000259" key="10">
    <source>
        <dbReference type="Pfam" id="PF03446"/>
    </source>
</evidence>
<dbReference type="InterPro" id="IPR036291">
    <property type="entry name" value="NAD(P)-bd_dom_sf"/>
</dbReference>
<dbReference type="InterPro" id="IPR011548">
    <property type="entry name" value="HIBADH"/>
</dbReference>
<evidence type="ECO:0000256" key="7">
    <source>
        <dbReference type="ARBA" id="ARBA00049197"/>
    </source>
</evidence>
<keyword evidence="6" id="KW-0520">NAD</keyword>
<dbReference type="InterPro" id="IPR006115">
    <property type="entry name" value="6PGDH_NADP-bd"/>
</dbReference>
<dbReference type="InterPro" id="IPR013328">
    <property type="entry name" value="6PGD_dom2"/>
</dbReference>
<evidence type="ECO:0000256" key="4">
    <source>
        <dbReference type="ARBA" id="ARBA00022456"/>
    </source>
</evidence>
<evidence type="ECO:0000256" key="1">
    <source>
        <dbReference type="ARBA" id="ARBA00005109"/>
    </source>
</evidence>
<dbReference type="InterPro" id="IPR029154">
    <property type="entry name" value="HIBADH-like_NADP-bd"/>
</dbReference>
<accession>A0A7S1X523</accession>
<evidence type="ECO:0000256" key="9">
    <source>
        <dbReference type="SAM" id="MobiDB-lite"/>
    </source>
</evidence>
<dbReference type="Gene3D" id="1.10.1040.10">
    <property type="entry name" value="N-(1-d-carboxylethyl)-l-norvaline Dehydrogenase, domain 2"/>
    <property type="match status" value="1"/>
</dbReference>
<dbReference type="InterPro" id="IPR015815">
    <property type="entry name" value="HIBADH-related"/>
</dbReference>
<protein>
    <recommendedName>
        <fullName evidence="3">3-hydroxyisobutyrate dehydrogenase</fullName>
        <ecNumber evidence="3">1.1.1.31</ecNumber>
    </recommendedName>
</protein>
<keyword evidence="5" id="KW-0560">Oxidoreductase</keyword>
<gene>
    <name evidence="12" type="ORF">TCHU04912_LOCUS11461</name>
</gene>
<evidence type="ECO:0000256" key="8">
    <source>
        <dbReference type="PIRSR" id="PIRSR000103-1"/>
    </source>
</evidence>
<dbReference type="InterPro" id="IPR008927">
    <property type="entry name" value="6-PGluconate_DH-like_C_sf"/>
</dbReference>
<comment type="similarity">
    <text evidence="2">Belongs to the HIBADH-related family. 3-hydroxyisobutyrate dehydrogenase subfamily.</text>
</comment>
<dbReference type="EC" id="1.1.1.31" evidence="3"/>
<dbReference type="SUPFAM" id="SSF51735">
    <property type="entry name" value="NAD(P)-binding Rossmann-fold domains"/>
    <property type="match status" value="1"/>
</dbReference>
<name>A0A7S1X523_9CHLO</name>
<feature type="active site" evidence="8">
    <location>
        <position position="179"/>
    </location>
</feature>
<evidence type="ECO:0000256" key="6">
    <source>
        <dbReference type="ARBA" id="ARBA00023027"/>
    </source>
</evidence>
<feature type="domain" description="3-hydroxyisobutyrate dehydrogenase-like NAD-binding" evidence="11">
    <location>
        <begin position="173"/>
        <end position="300"/>
    </location>
</feature>
<dbReference type="SUPFAM" id="SSF48179">
    <property type="entry name" value="6-phosphogluconate dehydrogenase C-terminal domain-like"/>
    <property type="match status" value="1"/>
</dbReference>
<dbReference type="GO" id="GO:0006574">
    <property type="term" value="P:L-valine catabolic process"/>
    <property type="evidence" value="ECO:0007669"/>
    <property type="project" value="UniProtKB-UniPathway"/>
</dbReference>
<dbReference type="GO" id="GO:0051287">
    <property type="term" value="F:NAD binding"/>
    <property type="evidence" value="ECO:0007669"/>
    <property type="project" value="InterPro"/>
</dbReference>
<dbReference type="Pfam" id="PF03446">
    <property type="entry name" value="NAD_binding_2"/>
    <property type="match status" value="1"/>
</dbReference>
<dbReference type="PIRSF" id="PIRSF000103">
    <property type="entry name" value="HIBADH"/>
    <property type="match status" value="1"/>
</dbReference>
<dbReference type="PANTHER" id="PTHR22981">
    <property type="entry name" value="3-HYDROXYISOBUTYRATE DEHYDROGENASE-RELATED"/>
    <property type="match status" value="1"/>
</dbReference>
<dbReference type="FunFam" id="1.10.1040.10:FF:000006">
    <property type="entry name" value="3-hydroxyisobutyrate dehydrogenase"/>
    <property type="match status" value="1"/>
</dbReference>
<proteinExistence type="inferred from homology"/>
<dbReference type="Gene3D" id="3.40.50.720">
    <property type="entry name" value="NAD(P)-binding Rossmann-like Domain"/>
    <property type="match status" value="1"/>
</dbReference>
<dbReference type="EMBL" id="HBGG01022068">
    <property type="protein sequence ID" value="CAD9209222.1"/>
    <property type="molecule type" value="Transcribed_RNA"/>
</dbReference>
<dbReference type="NCBIfam" id="TIGR01692">
    <property type="entry name" value="HIBADH"/>
    <property type="match status" value="1"/>
</dbReference>
<evidence type="ECO:0000256" key="2">
    <source>
        <dbReference type="ARBA" id="ARBA00006013"/>
    </source>
</evidence>
<dbReference type="Pfam" id="PF14833">
    <property type="entry name" value="NAD_binding_11"/>
    <property type="match status" value="1"/>
</dbReference>
<evidence type="ECO:0000259" key="11">
    <source>
        <dbReference type="Pfam" id="PF14833"/>
    </source>
</evidence>
<dbReference type="UniPathway" id="UPA00362"/>
<evidence type="ECO:0000313" key="12">
    <source>
        <dbReference type="EMBL" id="CAD9209222.1"/>
    </source>
</evidence>
<dbReference type="AlphaFoldDB" id="A0A7S1X523"/>
<feature type="region of interest" description="Disordered" evidence="9">
    <location>
        <begin position="310"/>
        <end position="332"/>
    </location>
</feature>
<feature type="domain" description="6-phosphogluconate dehydrogenase NADP-binding" evidence="10">
    <location>
        <begin position="1"/>
        <end position="170"/>
    </location>
</feature>
<evidence type="ECO:0000256" key="3">
    <source>
        <dbReference type="ARBA" id="ARBA00012991"/>
    </source>
</evidence>
<reference evidence="12" key="1">
    <citation type="submission" date="2021-01" db="EMBL/GenBank/DDBJ databases">
        <authorList>
            <person name="Corre E."/>
            <person name="Pelletier E."/>
            <person name="Niang G."/>
            <person name="Scheremetjew M."/>
            <person name="Finn R."/>
            <person name="Kale V."/>
            <person name="Holt S."/>
            <person name="Cochrane G."/>
            <person name="Meng A."/>
            <person name="Brown T."/>
            <person name="Cohen L."/>
        </authorList>
    </citation>
    <scope>NUCLEOTIDE SEQUENCE</scope>
    <source>
        <strain evidence="12">PLY429</strain>
    </source>
</reference>
<comment type="pathway">
    <text evidence="1">Amino-acid degradation; L-valine degradation.</text>
</comment>
<dbReference type="GO" id="GO:0050661">
    <property type="term" value="F:NADP binding"/>
    <property type="evidence" value="ECO:0007669"/>
    <property type="project" value="InterPro"/>
</dbReference>
<dbReference type="PANTHER" id="PTHR22981:SF7">
    <property type="entry name" value="3-HYDROXYISOBUTYRATE DEHYDROGENASE, MITOCHONDRIAL"/>
    <property type="match status" value="1"/>
</dbReference>
<keyword evidence="4" id="KW-0101">Branched-chain amino acid catabolism</keyword>
<feature type="compositionally biased region" description="Polar residues" evidence="9">
    <location>
        <begin position="321"/>
        <end position="332"/>
    </location>
</feature>
<dbReference type="GO" id="GO:0008442">
    <property type="term" value="F:3-hydroxyisobutyrate dehydrogenase activity"/>
    <property type="evidence" value="ECO:0007669"/>
    <property type="project" value="UniProtKB-EC"/>
</dbReference>
<sequence length="332" mass="34040">MGARMAERLADAGHRLTVFDVNKAAVERAESRGATIANSPSEVAATPGLVALVTMLPSSKHVLDVYCAKGTGVFSASGGVRSPLLIDCSTIDPATARAVSASAQVAPLHADSASLADNVRAPLMIDAPVSGGVSGASAGTLTFMCGGTEAAIDAAEPFFSAMGKRVVRCGQAGNGQAAKLCNNLVLAIQMAGVSEGLAMGRRLGLDPNLLTDIFNSSTASCWSSHTNNPCPGVMEGVPSSRDYEGGFGSSLMLKDLGLAMAAAQQCESPVPVGSLVEQLYRVVLEQEGAGRQDFSSIFRHVYGEGLPGTCKDGESSAEGKSWTSWQPGTVQS</sequence>
<organism evidence="12">
    <name type="scientific">Tetraselmis chuii</name>
    <dbReference type="NCBI Taxonomy" id="63592"/>
    <lineage>
        <taxon>Eukaryota</taxon>
        <taxon>Viridiplantae</taxon>
        <taxon>Chlorophyta</taxon>
        <taxon>core chlorophytes</taxon>
        <taxon>Chlorodendrophyceae</taxon>
        <taxon>Chlorodendrales</taxon>
        <taxon>Chlorodendraceae</taxon>
        <taxon>Tetraselmis</taxon>
    </lineage>
</organism>
<comment type="catalytic activity">
    <reaction evidence="7">
        <text>3-hydroxy-2-methylpropanoate + NAD(+) = 2-methyl-3-oxopropanoate + NADH + H(+)</text>
        <dbReference type="Rhea" id="RHEA:17681"/>
        <dbReference type="ChEBI" id="CHEBI:11805"/>
        <dbReference type="ChEBI" id="CHEBI:15378"/>
        <dbReference type="ChEBI" id="CHEBI:57540"/>
        <dbReference type="ChEBI" id="CHEBI:57700"/>
        <dbReference type="ChEBI" id="CHEBI:57945"/>
        <dbReference type="EC" id="1.1.1.31"/>
    </reaction>
</comment>
<evidence type="ECO:0000256" key="5">
    <source>
        <dbReference type="ARBA" id="ARBA00023002"/>
    </source>
</evidence>